<dbReference type="Proteomes" id="UP000502611">
    <property type="component" value="Chromosome"/>
</dbReference>
<evidence type="ECO:0000313" key="2">
    <source>
        <dbReference type="EMBL" id="QHD66461.1"/>
    </source>
</evidence>
<organism evidence="3 5">
    <name type="scientific">Sphingobium yanoikuyae</name>
    <name type="common">Sphingomonas yanoikuyae</name>
    <dbReference type="NCBI Taxonomy" id="13690"/>
    <lineage>
        <taxon>Bacteria</taxon>
        <taxon>Pseudomonadati</taxon>
        <taxon>Pseudomonadota</taxon>
        <taxon>Alphaproteobacteria</taxon>
        <taxon>Sphingomonadales</taxon>
        <taxon>Sphingomonadaceae</taxon>
        <taxon>Sphingobium</taxon>
    </lineage>
</organism>
<proteinExistence type="predicted"/>
<sequence length="118" mass="12253">MKAVHGNLDGPLALDEDIALYGRVSGGATVRSGKRFILHGTIAGDLRVEKDARAVVRGTVAGRIYNDGGRVELFGMADAIASSSRDGVTIIDPAAHVLGGGKPRSAAPRRSGTRHLPL</sequence>
<evidence type="ECO:0008006" key="6">
    <source>
        <dbReference type="Google" id="ProtNLM"/>
    </source>
</evidence>
<protein>
    <recommendedName>
        <fullName evidence="6">Polymer-forming cytoskeletal protein</fullName>
    </recommendedName>
</protein>
<dbReference type="EMBL" id="CP053021">
    <property type="protein sequence ID" value="QJR02147.1"/>
    <property type="molecule type" value="Genomic_DNA"/>
</dbReference>
<accession>A0A6M4G915</accession>
<evidence type="ECO:0000256" key="1">
    <source>
        <dbReference type="SAM" id="MobiDB-lite"/>
    </source>
</evidence>
<reference evidence="2 4" key="1">
    <citation type="submission" date="2019-12" db="EMBL/GenBank/DDBJ databases">
        <title>Functional and genomic insights into the Sphingobium yanoikuyae YC-JY1, a bacterium efficiently degrading bisphenol A.</title>
        <authorList>
            <person name="Jia Y."/>
            <person name="Li X."/>
            <person name="Wang J."/>
            <person name="Eltoukhy A."/>
            <person name="Lamraoui I."/>
            <person name="Yan Y."/>
        </authorList>
    </citation>
    <scope>NUCLEOTIDE SEQUENCE [LARGE SCALE GENOMIC DNA]</scope>
    <source>
        <strain evidence="2 4">YC-JY1</strain>
    </source>
</reference>
<gene>
    <name evidence="2" type="ORF">GS397_04815</name>
    <name evidence="3" type="ORF">HH800_08030</name>
</gene>
<evidence type="ECO:0000313" key="3">
    <source>
        <dbReference type="EMBL" id="QJR02147.1"/>
    </source>
</evidence>
<name>A0A6M4G915_SPHYA</name>
<evidence type="ECO:0000313" key="5">
    <source>
        <dbReference type="Proteomes" id="UP000502611"/>
    </source>
</evidence>
<dbReference type="RefSeq" id="WP_159365830.1">
    <property type="nucleotide sequence ID" value="NZ_CP047218.1"/>
</dbReference>
<dbReference type="AlphaFoldDB" id="A0A6M4G915"/>
<dbReference type="EMBL" id="CP047218">
    <property type="protein sequence ID" value="QHD66461.1"/>
    <property type="molecule type" value="Genomic_DNA"/>
</dbReference>
<feature type="region of interest" description="Disordered" evidence="1">
    <location>
        <begin position="98"/>
        <end position="118"/>
    </location>
</feature>
<evidence type="ECO:0000313" key="4">
    <source>
        <dbReference type="Proteomes" id="UP000464086"/>
    </source>
</evidence>
<dbReference type="Proteomes" id="UP000464086">
    <property type="component" value="Chromosome"/>
</dbReference>
<reference evidence="3 5" key="2">
    <citation type="submission" date="2020-04" db="EMBL/GenBank/DDBJ databases">
        <title>The Whole Genome Analysis of High salt-tolerant Sphingobium yanoikuyae YC-XJ2 with Aryl organophosphorus flame retardants (aryl-OPFRs)-degrading capacity and characteristics of Related phosphotriesterase.</title>
        <authorList>
            <person name="Li X."/>
        </authorList>
    </citation>
    <scope>NUCLEOTIDE SEQUENCE [LARGE SCALE GENOMIC DNA]</scope>
    <source>
        <strain evidence="3 5">YC-XJ2</strain>
    </source>
</reference>